<organism evidence="1">
    <name type="scientific">marine sediment metagenome</name>
    <dbReference type="NCBI Taxonomy" id="412755"/>
    <lineage>
        <taxon>unclassified sequences</taxon>
        <taxon>metagenomes</taxon>
        <taxon>ecological metagenomes</taxon>
    </lineage>
</organism>
<proteinExistence type="predicted"/>
<sequence length="68" mass="7800">MSLRARACIKCRQYIVIHPDNPVNQVDIKKFERKHTGHTMMTSDLNEVKGIYTSYSNNGNSQTSDENI</sequence>
<evidence type="ECO:0000313" key="1">
    <source>
        <dbReference type="EMBL" id="GAG54451.1"/>
    </source>
</evidence>
<gene>
    <name evidence="1" type="ORF">S01H4_16326</name>
</gene>
<accession>X1A2H8</accession>
<reference evidence="1" key="1">
    <citation type="journal article" date="2014" name="Front. Microbiol.">
        <title>High frequency of phylogenetically diverse reductive dehalogenase-homologous genes in deep subseafloor sedimentary metagenomes.</title>
        <authorList>
            <person name="Kawai M."/>
            <person name="Futagami T."/>
            <person name="Toyoda A."/>
            <person name="Takaki Y."/>
            <person name="Nishi S."/>
            <person name="Hori S."/>
            <person name="Arai W."/>
            <person name="Tsubouchi T."/>
            <person name="Morono Y."/>
            <person name="Uchiyama I."/>
            <person name="Ito T."/>
            <person name="Fujiyama A."/>
            <person name="Inagaki F."/>
            <person name="Takami H."/>
        </authorList>
    </citation>
    <scope>NUCLEOTIDE SEQUENCE</scope>
    <source>
        <strain evidence="1">Expedition CK06-06</strain>
    </source>
</reference>
<protein>
    <submittedName>
        <fullName evidence="1">Uncharacterized protein</fullName>
    </submittedName>
</protein>
<comment type="caution">
    <text evidence="1">The sequence shown here is derived from an EMBL/GenBank/DDBJ whole genome shotgun (WGS) entry which is preliminary data.</text>
</comment>
<dbReference type="AlphaFoldDB" id="X1A2H8"/>
<name>X1A2H8_9ZZZZ</name>
<dbReference type="EMBL" id="BART01007154">
    <property type="protein sequence ID" value="GAG54451.1"/>
    <property type="molecule type" value="Genomic_DNA"/>
</dbReference>